<accession>A0A9K3Q5P0</accession>
<protein>
    <submittedName>
        <fullName evidence="4">Cupin-like domain containing protein</fullName>
    </submittedName>
</protein>
<evidence type="ECO:0000256" key="2">
    <source>
        <dbReference type="SAM" id="Phobius"/>
    </source>
</evidence>
<dbReference type="AlphaFoldDB" id="A0A9K3Q5P0"/>
<evidence type="ECO:0000259" key="3">
    <source>
        <dbReference type="PROSITE" id="PS51184"/>
    </source>
</evidence>
<reference evidence="4" key="1">
    <citation type="journal article" date="2021" name="Sci. Rep.">
        <title>Diploid genomic architecture of Nitzschia inconspicua, an elite biomass production diatom.</title>
        <authorList>
            <person name="Oliver A."/>
            <person name="Podell S."/>
            <person name="Pinowska A."/>
            <person name="Traller J.C."/>
            <person name="Smith S.R."/>
            <person name="McClure R."/>
            <person name="Beliaev A."/>
            <person name="Bohutskyi P."/>
            <person name="Hill E.A."/>
            <person name="Rabines A."/>
            <person name="Zheng H."/>
            <person name="Allen L.Z."/>
            <person name="Kuo A."/>
            <person name="Grigoriev I.V."/>
            <person name="Allen A.E."/>
            <person name="Hazlebeck D."/>
            <person name="Allen E.E."/>
        </authorList>
    </citation>
    <scope>NUCLEOTIDE SEQUENCE</scope>
    <source>
        <strain evidence="4">Hildebrandi</strain>
    </source>
</reference>
<keyword evidence="2" id="KW-0812">Transmembrane</keyword>
<feature type="transmembrane region" description="Helical" evidence="2">
    <location>
        <begin position="55"/>
        <end position="77"/>
    </location>
</feature>
<dbReference type="OrthoDB" id="415358at2759"/>
<feature type="compositionally biased region" description="Polar residues" evidence="1">
    <location>
        <begin position="18"/>
        <end position="37"/>
    </location>
</feature>
<feature type="compositionally biased region" description="Basic residues" evidence="1">
    <location>
        <begin position="1"/>
        <end position="10"/>
    </location>
</feature>
<sequence length="538" mass="61035">MLLRRSPLKKKQNDDDGTSTLPLSSPRGTTGRNNKQSAGLFTSTTIIPGDDLKHILTVTTGVMMVVLLAILSTSMPFHGGAWITSFGKSFHGRRTWRAGYYDAETFPWKGMSRPASKTVSDRRHRSTFSTSTTKKDGLTNDIFNFNDKSPFYLELRNSYESVFPPNHRHRSLDVVKSLQLYQLDAYSNPFYDIHNCPDIPPEGYPFQWNLWNELLAQWPADDTEPPASGTIYQGLCIFDFERDHDKALRYRDEELPFIVRGDPAVAETVERWNTPYYLKALLGDAPQGVEYSDNSDFLYWTNANSRPDADWEPPTQHLEMTYLEWMEKANVTDERLVQPGMPHYYFKVVGCASGGQRNSVDHHDGGSTTQQPCSILSAGEHVPYLTDEMPFYTQTRSSLYIKDTVQGSETKAINCRFGMKGVKATNHFDGERNFVTVFQGVRRMILAHPDQCSKLALFPPGHPSARHSKVDWSHPDLNEFPEFDSAMANEVVLQPGDSLFLPSLWFHFIVSMSLNIQCNTRSGMDTRHVPEIDACGWA</sequence>
<proteinExistence type="predicted"/>
<dbReference type="Proteomes" id="UP000693970">
    <property type="component" value="Unassembled WGS sequence"/>
</dbReference>
<keyword evidence="5" id="KW-1185">Reference proteome</keyword>
<dbReference type="PROSITE" id="PS51184">
    <property type="entry name" value="JMJC"/>
    <property type="match status" value="1"/>
</dbReference>
<dbReference type="PANTHER" id="PTHR12461">
    <property type="entry name" value="HYPOXIA-INDUCIBLE FACTOR 1 ALPHA INHIBITOR-RELATED"/>
    <property type="match status" value="1"/>
</dbReference>
<feature type="domain" description="JmjC" evidence="3">
    <location>
        <begin position="383"/>
        <end position="537"/>
    </location>
</feature>
<keyword evidence="2" id="KW-1133">Transmembrane helix</keyword>
<name>A0A9K3Q5P0_9STRA</name>
<reference evidence="4" key="2">
    <citation type="submission" date="2021-04" db="EMBL/GenBank/DDBJ databases">
        <authorList>
            <person name="Podell S."/>
        </authorList>
    </citation>
    <scope>NUCLEOTIDE SEQUENCE</scope>
    <source>
        <strain evidence="4">Hildebrandi</strain>
    </source>
</reference>
<organism evidence="4 5">
    <name type="scientific">Nitzschia inconspicua</name>
    <dbReference type="NCBI Taxonomy" id="303405"/>
    <lineage>
        <taxon>Eukaryota</taxon>
        <taxon>Sar</taxon>
        <taxon>Stramenopiles</taxon>
        <taxon>Ochrophyta</taxon>
        <taxon>Bacillariophyta</taxon>
        <taxon>Bacillariophyceae</taxon>
        <taxon>Bacillariophycidae</taxon>
        <taxon>Bacillariales</taxon>
        <taxon>Bacillariaceae</taxon>
        <taxon>Nitzschia</taxon>
    </lineage>
</organism>
<evidence type="ECO:0000313" key="5">
    <source>
        <dbReference type="Proteomes" id="UP000693970"/>
    </source>
</evidence>
<dbReference type="InterPro" id="IPR041667">
    <property type="entry name" value="Cupin_8"/>
</dbReference>
<gene>
    <name evidence="4" type="ORF">IV203_032057</name>
</gene>
<dbReference type="PANTHER" id="PTHR12461:SF98">
    <property type="entry name" value="CUPIN-LIKE DOMAIN-CONTAINING PROTEIN"/>
    <property type="match status" value="1"/>
</dbReference>
<feature type="region of interest" description="Disordered" evidence="1">
    <location>
        <begin position="1"/>
        <end position="37"/>
    </location>
</feature>
<evidence type="ECO:0000313" key="4">
    <source>
        <dbReference type="EMBL" id="KAG7369314.1"/>
    </source>
</evidence>
<comment type="caution">
    <text evidence="4">The sequence shown here is derived from an EMBL/GenBank/DDBJ whole genome shotgun (WGS) entry which is preliminary data.</text>
</comment>
<dbReference type="Pfam" id="PF13621">
    <property type="entry name" value="Cupin_8"/>
    <property type="match status" value="1"/>
</dbReference>
<dbReference type="InterPro" id="IPR003347">
    <property type="entry name" value="JmjC_dom"/>
</dbReference>
<dbReference type="EMBL" id="JAGRRH010000006">
    <property type="protein sequence ID" value="KAG7369314.1"/>
    <property type="molecule type" value="Genomic_DNA"/>
</dbReference>
<keyword evidence="2" id="KW-0472">Membrane</keyword>
<evidence type="ECO:0000256" key="1">
    <source>
        <dbReference type="SAM" id="MobiDB-lite"/>
    </source>
</evidence>